<accession>A0A328BCA7</accession>
<dbReference type="EMBL" id="QHKM01000012">
    <property type="protein sequence ID" value="RAK62708.1"/>
    <property type="molecule type" value="Genomic_DNA"/>
</dbReference>
<dbReference type="OrthoDB" id="1352552at2"/>
<evidence type="ECO:0000313" key="4">
    <source>
        <dbReference type="Proteomes" id="UP000248553"/>
    </source>
</evidence>
<feature type="region of interest" description="Disordered" evidence="1">
    <location>
        <begin position="1"/>
        <end position="22"/>
    </location>
</feature>
<keyword evidence="4" id="KW-1185">Reference proteome</keyword>
<comment type="caution">
    <text evidence="3">The sequence shown here is derived from an EMBL/GenBank/DDBJ whole genome shotgun (WGS) entry which is preliminary data.</text>
</comment>
<organism evidence="3 4">
    <name type="scientific">Hymenobacter edaphi</name>
    <dbReference type="NCBI Taxonomy" id="2211146"/>
    <lineage>
        <taxon>Bacteria</taxon>
        <taxon>Pseudomonadati</taxon>
        <taxon>Bacteroidota</taxon>
        <taxon>Cytophagia</taxon>
        <taxon>Cytophagales</taxon>
        <taxon>Hymenobacteraceae</taxon>
        <taxon>Hymenobacter</taxon>
    </lineage>
</organism>
<evidence type="ECO:0000256" key="2">
    <source>
        <dbReference type="SAM" id="Phobius"/>
    </source>
</evidence>
<dbReference type="Proteomes" id="UP000248553">
    <property type="component" value="Unassembled WGS sequence"/>
</dbReference>
<sequence length="216" mass="24822">MQPPIPRGGGAGRQFVQQPQQPSPLAIRTKKYQLDKETYTRMALTQVWKKDWWQAAIPLVVLALPAIFSFSWWWIAAAVLVTVLYVLLRSAQVTGITQLEQGKVLFERLSYEFDPRYIALRANDKDQPRGMTWDMIETVKRTKDAYVLYLKQPDASEQVSGWRLWLAKLMWVPVFIHLPLRIFPASKDLTMFENLLRRKNLLPANAPSAAEAPKAA</sequence>
<evidence type="ECO:0000256" key="1">
    <source>
        <dbReference type="SAM" id="MobiDB-lite"/>
    </source>
</evidence>
<keyword evidence="2" id="KW-0472">Membrane</keyword>
<gene>
    <name evidence="3" type="ORF">DLM85_22845</name>
</gene>
<evidence type="ECO:0000313" key="3">
    <source>
        <dbReference type="EMBL" id="RAK62708.1"/>
    </source>
</evidence>
<dbReference type="AlphaFoldDB" id="A0A328BCA7"/>
<protein>
    <recommendedName>
        <fullName evidence="5">YcxB-like protein domain-containing protein</fullName>
    </recommendedName>
</protein>
<dbReference type="RefSeq" id="WP_111480505.1">
    <property type="nucleotide sequence ID" value="NZ_QHKM01000012.1"/>
</dbReference>
<feature type="transmembrane region" description="Helical" evidence="2">
    <location>
        <begin position="55"/>
        <end position="88"/>
    </location>
</feature>
<keyword evidence="2" id="KW-1133">Transmembrane helix</keyword>
<reference evidence="4" key="1">
    <citation type="submission" date="2018-05" db="EMBL/GenBank/DDBJ databases">
        <authorList>
            <person name="Nie L."/>
        </authorList>
    </citation>
    <scope>NUCLEOTIDE SEQUENCE [LARGE SCALE GENOMIC DNA]</scope>
    <source>
        <strain evidence="4">NL</strain>
    </source>
</reference>
<keyword evidence="2" id="KW-0812">Transmembrane</keyword>
<evidence type="ECO:0008006" key="5">
    <source>
        <dbReference type="Google" id="ProtNLM"/>
    </source>
</evidence>
<proteinExistence type="predicted"/>
<name>A0A328BCA7_9BACT</name>